<comment type="caution">
    <text evidence="2">The sequence shown here is derived from an EMBL/GenBank/DDBJ whole genome shotgun (WGS) entry which is preliminary data.</text>
</comment>
<feature type="chain" id="PRO_5016399230" evidence="1">
    <location>
        <begin position="25"/>
        <end position="104"/>
    </location>
</feature>
<organism evidence="2 3">
    <name type="scientific">Leucothrix arctica</name>
    <dbReference type="NCBI Taxonomy" id="1481894"/>
    <lineage>
        <taxon>Bacteria</taxon>
        <taxon>Pseudomonadati</taxon>
        <taxon>Pseudomonadota</taxon>
        <taxon>Gammaproteobacteria</taxon>
        <taxon>Thiotrichales</taxon>
        <taxon>Thiotrichaceae</taxon>
        <taxon>Leucothrix</taxon>
    </lineage>
</organism>
<keyword evidence="1" id="KW-0732">Signal</keyword>
<feature type="signal peptide" evidence="1">
    <location>
        <begin position="1"/>
        <end position="24"/>
    </location>
</feature>
<accession>A0A317CCM3</accession>
<proteinExistence type="predicted"/>
<gene>
    <name evidence="2" type="ORF">DKT75_10345</name>
</gene>
<evidence type="ECO:0000256" key="1">
    <source>
        <dbReference type="SAM" id="SignalP"/>
    </source>
</evidence>
<evidence type="ECO:0000313" key="3">
    <source>
        <dbReference type="Proteomes" id="UP000245506"/>
    </source>
</evidence>
<sequence length="104" mass="11532">MNVNKLVKNLLVAAMIIVSGSAVAKSAGIDYQKEIAKLGSAVDGARKAGQINHSEQTSLKKELAEIRKLYLQYSKDQNITPQEAKALKIKLKKSDLNLFRKKYD</sequence>
<keyword evidence="3" id="KW-1185">Reference proteome</keyword>
<dbReference type="Proteomes" id="UP000245506">
    <property type="component" value="Unassembled WGS sequence"/>
</dbReference>
<name>A0A317CCM3_9GAMM</name>
<dbReference type="EMBL" id="QGKL01000029">
    <property type="protein sequence ID" value="PWQ96374.1"/>
    <property type="molecule type" value="Genomic_DNA"/>
</dbReference>
<protein>
    <submittedName>
        <fullName evidence="2">Uncharacterized protein</fullName>
    </submittedName>
</protein>
<dbReference type="AlphaFoldDB" id="A0A317CCM3"/>
<reference evidence="2 3" key="1">
    <citation type="submission" date="2018-05" db="EMBL/GenBank/DDBJ databases">
        <title>Leucothrix arctica sp. nov., isolated from Arctic seawater.</title>
        <authorList>
            <person name="Choi A."/>
            <person name="Baek K."/>
        </authorList>
    </citation>
    <scope>NUCLEOTIDE SEQUENCE [LARGE SCALE GENOMIC DNA]</scope>
    <source>
        <strain evidence="2 3">IMCC9719</strain>
    </source>
</reference>
<evidence type="ECO:0000313" key="2">
    <source>
        <dbReference type="EMBL" id="PWQ96374.1"/>
    </source>
</evidence>
<dbReference type="RefSeq" id="WP_109823345.1">
    <property type="nucleotide sequence ID" value="NZ_QGKL01000029.1"/>
</dbReference>